<organism evidence="3 4">
    <name type="scientific">Klugiella xanthotipulae</name>
    <dbReference type="NCBI Taxonomy" id="244735"/>
    <lineage>
        <taxon>Bacteria</taxon>
        <taxon>Bacillati</taxon>
        <taxon>Actinomycetota</taxon>
        <taxon>Actinomycetes</taxon>
        <taxon>Micrococcales</taxon>
        <taxon>Microbacteriaceae</taxon>
        <taxon>Klugiella</taxon>
    </lineage>
</organism>
<keyword evidence="2" id="KW-0812">Transmembrane</keyword>
<feature type="compositionally biased region" description="Low complexity" evidence="1">
    <location>
        <begin position="76"/>
        <end position="94"/>
    </location>
</feature>
<name>A0A543I5V8_9MICO</name>
<accession>A0A543I5V8</accession>
<reference evidence="3 4" key="1">
    <citation type="submission" date="2019-06" db="EMBL/GenBank/DDBJ databases">
        <title>Sequencing the genomes of 1000 actinobacteria strains.</title>
        <authorList>
            <person name="Klenk H.-P."/>
        </authorList>
    </citation>
    <scope>NUCLEOTIDE SEQUENCE [LARGE SCALE GENOMIC DNA]</scope>
    <source>
        <strain evidence="3 4">DSM 18031</strain>
    </source>
</reference>
<comment type="caution">
    <text evidence="3">The sequence shown here is derived from an EMBL/GenBank/DDBJ whole genome shotgun (WGS) entry which is preliminary data.</text>
</comment>
<keyword evidence="2" id="KW-0472">Membrane</keyword>
<protein>
    <submittedName>
        <fullName evidence="3">Uncharacterized protein</fullName>
    </submittedName>
</protein>
<evidence type="ECO:0000256" key="1">
    <source>
        <dbReference type="SAM" id="MobiDB-lite"/>
    </source>
</evidence>
<dbReference type="Proteomes" id="UP000318331">
    <property type="component" value="Unassembled WGS sequence"/>
</dbReference>
<feature type="compositionally biased region" description="Pro residues" evidence="1">
    <location>
        <begin position="95"/>
        <end position="108"/>
    </location>
</feature>
<feature type="transmembrane region" description="Helical" evidence="2">
    <location>
        <begin position="42"/>
        <end position="63"/>
    </location>
</feature>
<feature type="region of interest" description="Disordered" evidence="1">
    <location>
        <begin position="69"/>
        <end position="121"/>
    </location>
</feature>
<sequence>MGKYDDQALLEAVKTHRERLRGAFLFGSLGSRRVASTLANRMFVSVILAAVACAVCAGVSFVTTTLQAQKDEKDQVTTTTVPAEPTPAVTNPAENPAPVPAPAAPVAPDPNSVNEEEGGVQ</sequence>
<dbReference type="EMBL" id="VFPN01000001">
    <property type="protein sequence ID" value="TQM65968.1"/>
    <property type="molecule type" value="Genomic_DNA"/>
</dbReference>
<evidence type="ECO:0000256" key="2">
    <source>
        <dbReference type="SAM" id="Phobius"/>
    </source>
</evidence>
<evidence type="ECO:0000313" key="3">
    <source>
        <dbReference type="EMBL" id="TQM65968.1"/>
    </source>
</evidence>
<gene>
    <name evidence="3" type="ORF">FB466_0788</name>
</gene>
<evidence type="ECO:0000313" key="4">
    <source>
        <dbReference type="Proteomes" id="UP000318331"/>
    </source>
</evidence>
<proteinExistence type="predicted"/>
<dbReference type="AlphaFoldDB" id="A0A543I5V8"/>
<dbReference type="RefSeq" id="WP_170206009.1">
    <property type="nucleotide sequence ID" value="NZ_BAAAYS010000026.1"/>
</dbReference>
<keyword evidence="2" id="KW-1133">Transmembrane helix</keyword>
<keyword evidence="4" id="KW-1185">Reference proteome</keyword>